<dbReference type="Pfam" id="PF00106">
    <property type="entry name" value="adh_short"/>
    <property type="match status" value="1"/>
</dbReference>
<evidence type="ECO:0000256" key="1">
    <source>
        <dbReference type="ARBA" id="ARBA00023002"/>
    </source>
</evidence>
<keyword evidence="2" id="KW-1133">Transmembrane helix</keyword>
<keyword evidence="1" id="KW-0560">Oxidoreductase</keyword>
<dbReference type="SUPFAM" id="SSF51735">
    <property type="entry name" value="NAD(P)-binding Rossmann-fold domains"/>
    <property type="match status" value="1"/>
</dbReference>
<comment type="caution">
    <text evidence="3">The sequence shown here is derived from an EMBL/GenBank/DDBJ whole genome shotgun (WGS) entry which is preliminary data.</text>
</comment>
<keyword evidence="2" id="KW-0812">Transmembrane</keyword>
<proteinExistence type="predicted"/>
<protein>
    <submittedName>
        <fullName evidence="3">Uncharacterized protein</fullName>
    </submittedName>
</protein>
<dbReference type="OrthoDB" id="191139at2759"/>
<keyword evidence="4" id="KW-1185">Reference proteome</keyword>
<evidence type="ECO:0000313" key="4">
    <source>
        <dbReference type="Proteomes" id="UP000801492"/>
    </source>
</evidence>
<organism evidence="3 4">
    <name type="scientific">Ignelater luminosus</name>
    <name type="common">Cucubano</name>
    <name type="synonym">Pyrophorus luminosus</name>
    <dbReference type="NCBI Taxonomy" id="2038154"/>
    <lineage>
        <taxon>Eukaryota</taxon>
        <taxon>Metazoa</taxon>
        <taxon>Ecdysozoa</taxon>
        <taxon>Arthropoda</taxon>
        <taxon>Hexapoda</taxon>
        <taxon>Insecta</taxon>
        <taxon>Pterygota</taxon>
        <taxon>Neoptera</taxon>
        <taxon>Endopterygota</taxon>
        <taxon>Coleoptera</taxon>
        <taxon>Polyphaga</taxon>
        <taxon>Elateriformia</taxon>
        <taxon>Elateroidea</taxon>
        <taxon>Elateridae</taxon>
        <taxon>Agrypninae</taxon>
        <taxon>Pyrophorini</taxon>
        <taxon>Ignelater</taxon>
    </lineage>
</organism>
<dbReference type="AlphaFoldDB" id="A0A8K0DPQ3"/>
<name>A0A8K0DPQ3_IGNLU</name>
<dbReference type="EMBL" id="VTPC01000816">
    <property type="protein sequence ID" value="KAF2904225.1"/>
    <property type="molecule type" value="Genomic_DNA"/>
</dbReference>
<dbReference type="InterPro" id="IPR036291">
    <property type="entry name" value="NAD(P)-bd_dom_sf"/>
</dbReference>
<dbReference type="PRINTS" id="PR00081">
    <property type="entry name" value="GDHRDH"/>
</dbReference>
<sequence length="357" mass="39627">MELFIIAAVGLVIVLVISILLLFSDKPIKHIIAEIKYEIIYNVVGSKALLEDIVLREKNDSAEIPMGKGKVALITGGARGIGVEVVKKLVERDVHVIIGCRNVSSGEKVFQDIRQEGIEKGDVKVFPLDLASLQSIKSFANMIKSKYSKIHILINNAGKMFGPYMETEDGFESQFQTNYLGHFLLTHLLLPELKAAGEENSKSRIVNVSSCAHLVGDIDFDDINFRKQYIASAAYAQSKLAQILFSNHLHSLMKQENAPVAVYSLHPGIVDTELFDGTYLKKLAPGWAIRMLFKTPQQGAVTILYASLSHKLENHSGTYLSNCHIMPPCELAYSTNLQDKLFEYSKSLLGIKLFGKE</sequence>
<dbReference type="Proteomes" id="UP000801492">
    <property type="component" value="Unassembled WGS sequence"/>
</dbReference>
<gene>
    <name evidence="3" type="ORF">ILUMI_01956</name>
</gene>
<dbReference type="GO" id="GO:0016491">
    <property type="term" value="F:oxidoreductase activity"/>
    <property type="evidence" value="ECO:0007669"/>
    <property type="project" value="UniProtKB-KW"/>
</dbReference>
<keyword evidence="2" id="KW-0472">Membrane</keyword>
<dbReference type="Gene3D" id="3.40.50.720">
    <property type="entry name" value="NAD(P)-binding Rossmann-like Domain"/>
    <property type="match status" value="1"/>
</dbReference>
<feature type="transmembrane region" description="Helical" evidence="2">
    <location>
        <begin position="6"/>
        <end position="23"/>
    </location>
</feature>
<dbReference type="CDD" id="cd05327">
    <property type="entry name" value="retinol-DH_like_SDR_c_like"/>
    <property type="match status" value="1"/>
</dbReference>
<dbReference type="PANTHER" id="PTHR43157:SF31">
    <property type="entry name" value="PHOSPHATIDYLINOSITOL-GLYCAN BIOSYNTHESIS CLASS F PROTEIN"/>
    <property type="match status" value="1"/>
</dbReference>
<reference evidence="3" key="1">
    <citation type="submission" date="2019-08" db="EMBL/GenBank/DDBJ databases">
        <title>The genome of the North American firefly Photinus pyralis.</title>
        <authorList>
            <consortium name="Photinus pyralis genome working group"/>
            <person name="Fallon T.R."/>
            <person name="Sander Lower S.E."/>
            <person name="Weng J.-K."/>
        </authorList>
    </citation>
    <scope>NUCLEOTIDE SEQUENCE</scope>
    <source>
        <strain evidence="3">TRF0915ILg1</strain>
        <tissue evidence="3">Whole body</tissue>
    </source>
</reference>
<dbReference type="InterPro" id="IPR002347">
    <property type="entry name" value="SDR_fam"/>
</dbReference>
<accession>A0A8K0DPQ3</accession>
<dbReference type="PANTHER" id="PTHR43157">
    <property type="entry name" value="PHOSPHATIDYLINOSITOL-GLYCAN BIOSYNTHESIS CLASS F PROTEIN-RELATED"/>
    <property type="match status" value="1"/>
</dbReference>
<evidence type="ECO:0000313" key="3">
    <source>
        <dbReference type="EMBL" id="KAF2904225.1"/>
    </source>
</evidence>
<evidence type="ECO:0000256" key="2">
    <source>
        <dbReference type="SAM" id="Phobius"/>
    </source>
</evidence>